<evidence type="ECO:0000313" key="3">
    <source>
        <dbReference type="Proteomes" id="UP001596550"/>
    </source>
</evidence>
<evidence type="ECO:0000256" key="1">
    <source>
        <dbReference type="SAM" id="Phobius"/>
    </source>
</evidence>
<keyword evidence="1" id="KW-0472">Membrane</keyword>
<reference evidence="3" key="1">
    <citation type="journal article" date="2019" name="Int. J. Syst. Evol. Microbiol.">
        <title>The Global Catalogue of Microorganisms (GCM) 10K type strain sequencing project: providing services to taxonomists for standard genome sequencing and annotation.</title>
        <authorList>
            <consortium name="The Broad Institute Genomics Platform"/>
            <consortium name="The Broad Institute Genome Sequencing Center for Infectious Disease"/>
            <person name="Wu L."/>
            <person name="Ma J."/>
        </authorList>
    </citation>
    <scope>NUCLEOTIDE SEQUENCE [LARGE SCALE GENOMIC DNA]</scope>
    <source>
        <strain evidence="3">CCUG 54781</strain>
    </source>
</reference>
<dbReference type="EMBL" id="JBHTCR010000010">
    <property type="protein sequence ID" value="MFC7348498.1"/>
    <property type="molecule type" value="Genomic_DNA"/>
</dbReference>
<dbReference type="Proteomes" id="UP001596550">
    <property type="component" value="Unassembled WGS sequence"/>
</dbReference>
<evidence type="ECO:0000313" key="2">
    <source>
        <dbReference type="EMBL" id="MFC7348498.1"/>
    </source>
</evidence>
<keyword evidence="1" id="KW-1133">Transmembrane helix</keyword>
<protein>
    <recommendedName>
        <fullName evidence="4">Lipoprotein</fullName>
    </recommendedName>
</protein>
<feature type="transmembrane region" description="Helical" evidence="1">
    <location>
        <begin position="162"/>
        <end position="182"/>
    </location>
</feature>
<keyword evidence="1" id="KW-0812">Transmembrane</keyword>
<organism evidence="2 3">
    <name type="scientific">Chryseobacterium zhengzhouense</name>
    <dbReference type="NCBI Taxonomy" id="1636086"/>
    <lineage>
        <taxon>Bacteria</taxon>
        <taxon>Pseudomonadati</taxon>
        <taxon>Bacteroidota</taxon>
        <taxon>Flavobacteriia</taxon>
        <taxon>Flavobacteriales</taxon>
        <taxon>Weeksellaceae</taxon>
        <taxon>Chryseobacterium group</taxon>
        <taxon>Chryseobacterium</taxon>
    </lineage>
</organism>
<dbReference type="RefSeq" id="WP_378182320.1">
    <property type="nucleotide sequence ID" value="NZ_JBHTCR010000010.1"/>
</dbReference>
<dbReference type="PROSITE" id="PS51257">
    <property type="entry name" value="PROKAR_LIPOPROTEIN"/>
    <property type="match status" value="1"/>
</dbReference>
<comment type="caution">
    <text evidence="2">The sequence shown here is derived from an EMBL/GenBank/DDBJ whole genome shotgun (WGS) entry which is preliminary data.</text>
</comment>
<evidence type="ECO:0008006" key="4">
    <source>
        <dbReference type="Google" id="ProtNLM"/>
    </source>
</evidence>
<sequence length="187" mass="20978">MKILILMSLMSIALACRSKHKIISEYKENIKEKQNLKVDSSGLQSSEFIQAESTGQLLQEKKNELSGDLSIKGKSDPSNPFIFHNVIGNDTIQSISIIGNAEYAISNYYAKADNAKSHVVKKESANIIQDSAQKTISKKISNEVTSEVKQQTKEIKAKGFQAGSWVVITIIVTFLLFIYFTYKYFKK</sequence>
<proteinExistence type="predicted"/>
<gene>
    <name evidence="2" type="ORF">ACFQO9_17405</name>
</gene>
<name>A0ABW2M1P1_9FLAO</name>
<accession>A0ABW2M1P1</accession>
<keyword evidence="3" id="KW-1185">Reference proteome</keyword>